<dbReference type="RefSeq" id="WP_048551103.1">
    <property type="nucleotide sequence ID" value="NZ_HF570958.1"/>
</dbReference>
<name>A0A077M1H6_9MICO</name>
<dbReference type="PROSITE" id="PS00197">
    <property type="entry name" value="2FE2S_FER_1"/>
    <property type="match status" value="1"/>
</dbReference>
<dbReference type="InterPro" id="IPR039261">
    <property type="entry name" value="FNR_nucleotide-bd"/>
</dbReference>
<dbReference type="Gene3D" id="1.10.630.10">
    <property type="entry name" value="Cytochrome P450"/>
    <property type="match status" value="1"/>
</dbReference>
<evidence type="ECO:0000256" key="1">
    <source>
        <dbReference type="ARBA" id="ARBA00010617"/>
    </source>
</evidence>
<dbReference type="SUPFAM" id="SSF48264">
    <property type="entry name" value="Cytochrome P450"/>
    <property type="match status" value="1"/>
</dbReference>
<dbReference type="SUPFAM" id="SSF52343">
    <property type="entry name" value="Ferredoxin reductase-like, C-terminal NADP-linked domain"/>
    <property type="match status" value="1"/>
</dbReference>
<dbReference type="GO" id="GO:0051537">
    <property type="term" value="F:2 iron, 2 sulfur cluster binding"/>
    <property type="evidence" value="ECO:0007669"/>
    <property type="project" value="InterPro"/>
</dbReference>
<dbReference type="PANTHER" id="PTHR46696">
    <property type="entry name" value="P450, PUTATIVE (EUROFUNG)-RELATED"/>
    <property type="match status" value="1"/>
</dbReference>
<dbReference type="InterPro" id="IPR017927">
    <property type="entry name" value="FAD-bd_FR_type"/>
</dbReference>
<dbReference type="Gene3D" id="3.10.20.30">
    <property type="match status" value="1"/>
</dbReference>
<dbReference type="SUPFAM" id="SSF54292">
    <property type="entry name" value="2Fe-2S ferredoxin-like"/>
    <property type="match status" value="1"/>
</dbReference>
<comment type="similarity">
    <text evidence="1">Belongs to the cytochrome P450 family.</text>
</comment>
<organism evidence="4 5">
    <name type="scientific">Nostocoides japonicum T1-X7</name>
    <dbReference type="NCBI Taxonomy" id="1194083"/>
    <lineage>
        <taxon>Bacteria</taxon>
        <taxon>Bacillati</taxon>
        <taxon>Actinomycetota</taxon>
        <taxon>Actinomycetes</taxon>
        <taxon>Micrococcales</taxon>
        <taxon>Intrasporangiaceae</taxon>
        <taxon>Nostocoides</taxon>
    </lineage>
</organism>
<keyword evidence="5" id="KW-1185">Reference proteome</keyword>
<dbReference type="PRINTS" id="PR00359">
    <property type="entry name" value="BP450"/>
</dbReference>
<dbReference type="InterPro" id="IPR002397">
    <property type="entry name" value="Cyt_P450_B"/>
</dbReference>
<comment type="caution">
    <text evidence="4">The sequence shown here is derived from an EMBL/GenBank/DDBJ whole genome shotgun (WGS) entry which is preliminary data.</text>
</comment>
<dbReference type="AlphaFoldDB" id="A0A077M1H6"/>
<dbReference type="InterPro" id="IPR001433">
    <property type="entry name" value="OxRdtase_FAD/NAD-bd"/>
</dbReference>
<dbReference type="STRING" id="1194083.BN12_380019"/>
<dbReference type="PROSITE" id="PS51085">
    <property type="entry name" value="2FE2S_FER_2"/>
    <property type="match status" value="1"/>
</dbReference>
<dbReference type="InterPro" id="IPR001041">
    <property type="entry name" value="2Fe-2S_ferredoxin-type"/>
</dbReference>
<dbReference type="InterPro" id="IPR017938">
    <property type="entry name" value="Riboflavin_synthase-like_b-brl"/>
</dbReference>
<dbReference type="OrthoDB" id="502624at2"/>
<dbReference type="PROSITE" id="PS00086">
    <property type="entry name" value="CYTOCHROME_P450"/>
    <property type="match status" value="1"/>
</dbReference>
<accession>A0A077M1H6</accession>
<evidence type="ECO:0000313" key="4">
    <source>
        <dbReference type="EMBL" id="CCH78937.1"/>
    </source>
</evidence>
<dbReference type="Gene3D" id="2.40.30.10">
    <property type="entry name" value="Translation factors"/>
    <property type="match status" value="1"/>
</dbReference>
<dbReference type="InterPro" id="IPR036010">
    <property type="entry name" value="2Fe-2S_ferredoxin-like_sf"/>
</dbReference>
<dbReference type="InterPro" id="IPR012675">
    <property type="entry name" value="Beta-grasp_dom_sf"/>
</dbReference>
<dbReference type="EMBL" id="CAJB01000312">
    <property type="protein sequence ID" value="CCH78937.1"/>
    <property type="molecule type" value="Genomic_DNA"/>
</dbReference>
<dbReference type="InterPro" id="IPR017972">
    <property type="entry name" value="Cyt_P450_CS"/>
</dbReference>
<evidence type="ECO:0000313" key="5">
    <source>
        <dbReference type="Proteomes" id="UP000035721"/>
    </source>
</evidence>
<protein>
    <submittedName>
        <fullName evidence="4">Ferredoxin</fullName>
    </submittedName>
</protein>
<evidence type="ECO:0000259" key="3">
    <source>
        <dbReference type="PROSITE" id="PS51384"/>
    </source>
</evidence>
<reference evidence="4 5" key="1">
    <citation type="journal article" date="2013" name="ISME J.">
        <title>A metabolic model for members of the genus Tetrasphaera involved in enhanced biological phosphorus removal.</title>
        <authorList>
            <person name="Kristiansen R."/>
            <person name="Nguyen H.T.T."/>
            <person name="Saunders A.M."/>
            <person name="Nielsen J.L."/>
            <person name="Wimmer R."/>
            <person name="Le V.Q."/>
            <person name="McIlroy S.J."/>
            <person name="Petrovski S."/>
            <person name="Seviour R.J."/>
            <person name="Calteau A."/>
            <person name="Nielsen K.L."/>
            <person name="Nielsen P.H."/>
        </authorList>
    </citation>
    <scope>NUCLEOTIDE SEQUENCE [LARGE SCALE GENOMIC DNA]</scope>
    <source>
        <strain evidence="4 5">T1-X7</strain>
    </source>
</reference>
<feature type="domain" description="2Fe-2S ferredoxin-type" evidence="2">
    <location>
        <begin position="655"/>
        <end position="740"/>
    </location>
</feature>
<proteinExistence type="inferred from homology"/>
<dbReference type="PANTHER" id="PTHR46696:SF6">
    <property type="entry name" value="P450, PUTATIVE (EUROFUNG)-RELATED"/>
    <property type="match status" value="1"/>
</dbReference>
<dbReference type="Proteomes" id="UP000035721">
    <property type="component" value="Unassembled WGS sequence"/>
</dbReference>
<dbReference type="GO" id="GO:0020037">
    <property type="term" value="F:heme binding"/>
    <property type="evidence" value="ECO:0007669"/>
    <property type="project" value="InterPro"/>
</dbReference>
<dbReference type="InterPro" id="IPR001128">
    <property type="entry name" value="Cyt_P450"/>
</dbReference>
<dbReference type="CDD" id="cd00207">
    <property type="entry name" value="fer2"/>
    <property type="match status" value="1"/>
</dbReference>
<dbReference type="Pfam" id="PF00111">
    <property type="entry name" value="Fer2"/>
    <property type="match status" value="1"/>
</dbReference>
<evidence type="ECO:0000259" key="2">
    <source>
        <dbReference type="PROSITE" id="PS51085"/>
    </source>
</evidence>
<dbReference type="PROSITE" id="PS51384">
    <property type="entry name" value="FAD_FR"/>
    <property type="match status" value="1"/>
</dbReference>
<feature type="domain" description="FAD-binding FR-type" evidence="3">
    <location>
        <begin position="425"/>
        <end position="530"/>
    </location>
</feature>
<dbReference type="GO" id="GO:0004497">
    <property type="term" value="F:monooxygenase activity"/>
    <property type="evidence" value="ECO:0007669"/>
    <property type="project" value="InterPro"/>
</dbReference>
<dbReference type="Pfam" id="PF00175">
    <property type="entry name" value="NAD_binding_1"/>
    <property type="match status" value="1"/>
</dbReference>
<dbReference type="Gene3D" id="3.40.50.80">
    <property type="entry name" value="Nucleotide-binding domain of ferredoxin-NADP reductase (FNR) module"/>
    <property type="match status" value="1"/>
</dbReference>
<dbReference type="GO" id="GO:0016705">
    <property type="term" value="F:oxidoreductase activity, acting on paired donors, with incorporation or reduction of molecular oxygen"/>
    <property type="evidence" value="ECO:0007669"/>
    <property type="project" value="InterPro"/>
</dbReference>
<gene>
    <name evidence="4" type="ORF">BN12_380019</name>
</gene>
<dbReference type="InterPro" id="IPR006058">
    <property type="entry name" value="2Fe2S_fd_BS"/>
</dbReference>
<dbReference type="CDD" id="cd06185">
    <property type="entry name" value="PDR_like"/>
    <property type="match status" value="1"/>
</dbReference>
<dbReference type="GO" id="GO:0005506">
    <property type="term" value="F:iron ion binding"/>
    <property type="evidence" value="ECO:0007669"/>
    <property type="project" value="InterPro"/>
</dbReference>
<dbReference type="SUPFAM" id="SSF63380">
    <property type="entry name" value="Riboflavin synthase domain-like"/>
    <property type="match status" value="1"/>
</dbReference>
<dbReference type="InterPro" id="IPR036396">
    <property type="entry name" value="Cyt_P450_sf"/>
</dbReference>
<sequence>MSVTAAVRREYDPFSDEFKADPFPVYDWMREEAPVYFSEKWGWWALSRFEDVRAAATDPQTFLSYEGIDIDDTAKDQSGPGFLPDLDNPRHDEVRQIIQPFFLPRRIAEREDAIRAVIREHLAPWRDRGHVDLAQELAWPTPNDVFFAVLGLPTRHEDPTTRAQLDTWVHQLKDRKPGDQRLTPLAREATDGIRDYFTDLLNDRRRNPRGDVVTHLVQTSINGRPFADEHVTAASEVLGLMMVLFLGGVESTAGLIGTTFKLLADNPDQRELVLADPSLIPSAVDEAVRWNTPLQLVGRTAARDVTLHGTTIPKGGRVVLVYGAANRDERQFAEADRYLVTRGRFRHMGFGEGLHGCLGRPLALLETQIALEEALPVLGRYTLDGEPEKYRSTPNMHVWWHLPISFTPPARRGDSGAAVSRLTGETMTEAVVEAKDDVSDGVCALTLRPTSGMPFPSWQPGSHVDLVVPGATGVRTRQYSLSGDPADLSTYRLGILREPLSRGTSEYVHGALGEGDVVRIVGPRNHFRLVDAPRYVFVAGGIGITPILPMIREAQARGADWHLTYGGRTRASMAFLDELAAYGDRVTIAPQDEVGLLDLPAILGAPREDTKVYCCGPGPLLDAIELATLDWPRGTLHTERFAAKPLTEPVRSDAFEVELRASGRTITVRPDVSVLDAVAEAGIPTVSSCNEGTCGTCETSVLEGIPDHRDSVLEDTERTANDCMMICVSRSCTAKLVLDL</sequence>
<dbReference type="Pfam" id="PF00067">
    <property type="entry name" value="p450"/>
    <property type="match status" value="1"/>
</dbReference>